<name>A0A4C1Y5H1_EUMVA</name>
<evidence type="ECO:0000313" key="1">
    <source>
        <dbReference type="EMBL" id="GBP71146.1"/>
    </source>
</evidence>
<dbReference type="Proteomes" id="UP000299102">
    <property type="component" value="Unassembled WGS sequence"/>
</dbReference>
<proteinExistence type="predicted"/>
<evidence type="ECO:0000313" key="2">
    <source>
        <dbReference type="Proteomes" id="UP000299102"/>
    </source>
</evidence>
<dbReference type="EMBL" id="BGZK01001098">
    <property type="protein sequence ID" value="GBP71146.1"/>
    <property type="molecule type" value="Genomic_DNA"/>
</dbReference>
<organism evidence="1 2">
    <name type="scientific">Eumeta variegata</name>
    <name type="common">Bagworm moth</name>
    <name type="synonym">Eumeta japonica</name>
    <dbReference type="NCBI Taxonomy" id="151549"/>
    <lineage>
        <taxon>Eukaryota</taxon>
        <taxon>Metazoa</taxon>
        <taxon>Ecdysozoa</taxon>
        <taxon>Arthropoda</taxon>
        <taxon>Hexapoda</taxon>
        <taxon>Insecta</taxon>
        <taxon>Pterygota</taxon>
        <taxon>Neoptera</taxon>
        <taxon>Endopterygota</taxon>
        <taxon>Lepidoptera</taxon>
        <taxon>Glossata</taxon>
        <taxon>Ditrysia</taxon>
        <taxon>Tineoidea</taxon>
        <taxon>Psychidae</taxon>
        <taxon>Oiketicinae</taxon>
        <taxon>Eumeta</taxon>
    </lineage>
</organism>
<reference evidence="1 2" key="1">
    <citation type="journal article" date="2019" name="Commun. Biol.">
        <title>The bagworm genome reveals a unique fibroin gene that provides high tensile strength.</title>
        <authorList>
            <person name="Kono N."/>
            <person name="Nakamura H."/>
            <person name="Ohtoshi R."/>
            <person name="Tomita M."/>
            <person name="Numata K."/>
            <person name="Arakawa K."/>
        </authorList>
    </citation>
    <scope>NUCLEOTIDE SEQUENCE [LARGE SCALE GENOMIC DNA]</scope>
</reference>
<comment type="caution">
    <text evidence="1">The sequence shown here is derived from an EMBL/GenBank/DDBJ whole genome shotgun (WGS) entry which is preliminary data.</text>
</comment>
<sequence>MFLNKLSNGIPYHGINEKKSLHYFTNSGGSGGDGDDEAGSGVRAATTAGWWSRLAARSAGPAVRVVDRRRGHRVKHLANNDSEWRVGESGEIRRRESLRAPRPAPRACSAACAPFASVPHTPHHFA</sequence>
<accession>A0A4C1Y5H1</accession>
<dbReference type="AlphaFoldDB" id="A0A4C1Y5H1"/>
<protein>
    <submittedName>
        <fullName evidence="1">Uncharacterized protein</fullName>
    </submittedName>
</protein>
<keyword evidence="2" id="KW-1185">Reference proteome</keyword>
<gene>
    <name evidence="1" type="ORF">EVAR_37241_1</name>
</gene>